<dbReference type="Proteomes" id="UP000789920">
    <property type="component" value="Unassembled WGS sequence"/>
</dbReference>
<protein>
    <submittedName>
        <fullName evidence="1">30747_t:CDS:1</fullName>
    </submittedName>
</protein>
<feature type="non-terminal residue" evidence="1">
    <location>
        <position position="168"/>
    </location>
</feature>
<name>A0ACA9PWB2_9GLOM</name>
<accession>A0ACA9PWB2</accession>
<reference evidence="1" key="1">
    <citation type="submission" date="2021-06" db="EMBL/GenBank/DDBJ databases">
        <authorList>
            <person name="Kallberg Y."/>
            <person name="Tangrot J."/>
            <person name="Rosling A."/>
        </authorList>
    </citation>
    <scope>NUCLEOTIDE SEQUENCE</scope>
    <source>
        <strain evidence="1">MA461A</strain>
    </source>
</reference>
<dbReference type="EMBL" id="CAJVQC010024345">
    <property type="protein sequence ID" value="CAG8726108.1"/>
    <property type="molecule type" value="Genomic_DNA"/>
</dbReference>
<evidence type="ECO:0000313" key="1">
    <source>
        <dbReference type="EMBL" id="CAG8726108.1"/>
    </source>
</evidence>
<comment type="caution">
    <text evidence="1">The sequence shown here is derived from an EMBL/GenBank/DDBJ whole genome shotgun (WGS) entry which is preliminary data.</text>
</comment>
<keyword evidence="2" id="KW-1185">Reference proteome</keyword>
<evidence type="ECO:0000313" key="2">
    <source>
        <dbReference type="Proteomes" id="UP000789920"/>
    </source>
</evidence>
<gene>
    <name evidence="1" type="ORF">RPERSI_LOCUS11707</name>
</gene>
<feature type="non-terminal residue" evidence="1">
    <location>
        <position position="1"/>
    </location>
</feature>
<organism evidence="1 2">
    <name type="scientific">Racocetra persica</name>
    <dbReference type="NCBI Taxonomy" id="160502"/>
    <lineage>
        <taxon>Eukaryota</taxon>
        <taxon>Fungi</taxon>
        <taxon>Fungi incertae sedis</taxon>
        <taxon>Mucoromycota</taxon>
        <taxon>Glomeromycotina</taxon>
        <taxon>Glomeromycetes</taxon>
        <taxon>Diversisporales</taxon>
        <taxon>Gigasporaceae</taxon>
        <taxon>Racocetra</taxon>
    </lineage>
</organism>
<sequence length="168" mass="19403">LPDSTLKFSNSWVYKFKKKNNLRNYQLYGKANSAPIEILPEQKIIFHEIIKEYLLENIFNADKTDISKSNEESNSEEKELESENSNNEESHASSSKNSIRRGYSHPRLSASNINKQNLADFEKDENDELIIDLTTNSLDPTIECEINNFNNLNNSQILTEDVLDEMQI</sequence>
<proteinExistence type="predicted"/>